<reference evidence="2 3" key="1">
    <citation type="submission" date="2017-07" db="EMBL/GenBank/DDBJ databases">
        <title>Isolation and whole genome analysis of endospore-forming bacteria from heroin.</title>
        <authorList>
            <person name="Kalinowski J."/>
            <person name="Ahrens B."/>
            <person name="Al-Dilaimi A."/>
            <person name="Winkler A."/>
            <person name="Wibberg D."/>
            <person name="Schleenbecker U."/>
            <person name="Ruckert C."/>
            <person name="Wolfel R."/>
            <person name="Grass G."/>
        </authorList>
    </citation>
    <scope>NUCLEOTIDE SEQUENCE [LARGE SCALE GENOMIC DNA]</scope>
    <source>
        <strain evidence="2 3">7537-G1</strain>
    </source>
</reference>
<name>A0A268EGZ6_9BACL</name>
<gene>
    <name evidence="2" type="ORF">CHH67_22505</name>
</gene>
<organism evidence="2 3">
    <name type="scientific">Paenibacillus campinasensis</name>
    <dbReference type="NCBI Taxonomy" id="66347"/>
    <lineage>
        <taxon>Bacteria</taxon>
        <taxon>Bacillati</taxon>
        <taxon>Bacillota</taxon>
        <taxon>Bacilli</taxon>
        <taxon>Bacillales</taxon>
        <taxon>Paenibacillaceae</taxon>
        <taxon>Paenibacillus</taxon>
    </lineage>
</organism>
<feature type="transmembrane region" description="Helical" evidence="1">
    <location>
        <begin position="12"/>
        <end position="32"/>
    </location>
</feature>
<dbReference type="RefSeq" id="WP_095267614.1">
    <property type="nucleotide sequence ID" value="NZ_NPBY01000079.1"/>
</dbReference>
<dbReference type="EMBL" id="NPBY01000079">
    <property type="protein sequence ID" value="PAD72415.1"/>
    <property type="molecule type" value="Genomic_DNA"/>
</dbReference>
<evidence type="ECO:0000313" key="2">
    <source>
        <dbReference type="EMBL" id="PAD72415.1"/>
    </source>
</evidence>
<evidence type="ECO:0000313" key="3">
    <source>
        <dbReference type="Proteomes" id="UP000215596"/>
    </source>
</evidence>
<accession>A0A268EGZ6</accession>
<keyword evidence="1" id="KW-0472">Membrane</keyword>
<proteinExistence type="predicted"/>
<sequence>MRIFNRIINGFIYVGLCGGAALGSVFVFELIFGANQPFLQRVVVGVLAALGFLAGALGTGEKEAEKSGEDNAQ</sequence>
<evidence type="ECO:0000256" key="1">
    <source>
        <dbReference type="SAM" id="Phobius"/>
    </source>
</evidence>
<keyword evidence="1" id="KW-1133">Transmembrane helix</keyword>
<feature type="transmembrane region" description="Helical" evidence="1">
    <location>
        <begin position="38"/>
        <end position="57"/>
    </location>
</feature>
<protein>
    <submittedName>
        <fullName evidence="2">Uncharacterized protein</fullName>
    </submittedName>
</protein>
<dbReference type="AlphaFoldDB" id="A0A268EGZ6"/>
<comment type="caution">
    <text evidence="2">The sequence shown here is derived from an EMBL/GenBank/DDBJ whole genome shotgun (WGS) entry which is preliminary data.</text>
</comment>
<dbReference type="Proteomes" id="UP000215596">
    <property type="component" value="Unassembled WGS sequence"/>
</dbReference>
<keyword evidence="1" id="KW-0812">Transmembrane</keyword>